<keyword evidence="2" id="KW-1185">Reference proteome</keyword>
<organism evidence="2 3">
    <name type="scientific">Globodera pallida</name>
    <name type="common">Potato cyst nematode worm</name>
    <name type="synonym">Heterodera pallida</name>
    <dbReference type="NCBI Taxonomy" id="36090"/>
    <lineage>
        <taxon>Eukaryota</taxon>
        <taxon>Metazoa</taxon>
        <taxon>Ecdysozoa</taxon>
        <taxon>Nematoda</taxon>
        <taxon>Chromadorea</taxon>
        <taxon>Rhabditida</taxon>
        <taxon>Tylenchina</taxon>
        <taxon>Tylenchomorpha</taxon>
        <taxon>Tylenchoidea</taxon>
        <taxon>Heteroderidae</taxon>
        <taxon>Heteroderinae</taxon>
        <taxon>Globodera</taxon>
    </lineage>
</organism>
<accession>A0A183BHH3</accession>
<evidence type="ECO:0000313" key="3">
    <source>
        <dbReference type="WBParaSite" id="GPLIN_000005100"/>
    </source>
</evidence>
<reference evidence="2" key="1">
    <citation type="submission" date="2013-12" db="EMBL/GenBank/DDBJ databases">
        <authorList>
            <person name="Aslett M."/>
        </authorList>
    </citation>
    <scope>NUCLEOTIDE SEQUENCE [LARGE SCALE GENOMIC DNA]</scope>
    <source>
        <strain evidence="2">Lindley</strain>
    </source>
</reference>
<dbReference type="AlphaFoldDB" id="A0A183BHH3"/>
<protein>
    <submittedName>
        <fullName evidence="3">Uncharacterized protein</fullName>
    </submittedName>
</protein>
<dbReference type="WBParaSite" id="GPLIN_000005100">
    <property type="protein sequence ID" value="GPLIN_000005100"/>
    <property type="gene ID" value="GPLIN_000005100"/>
</dbReference>
<sequence>MGKPSSSNSVIRTIFNLVAEKIVHKCANVESAREADETMFEADSETGEDVAGGESGDTSPVIRLGNGGGGWEPFRTELGEWARLISCRSWWGYSEKTAATNGGSSCCSAL</sequence>
<evidence type="ECO:0000313" key="2">
    <source>
        <dbReference type="Proteomes" id="UP000050741"/>
    </source>
</evidence>
<name>A0A183BHH3_GLOPA</name>
<reference evidence="3" key="3">
    <citation type="submission" date="2016-06" db="UniProtKB">
        <authorList>
            <consortium name="WormBaseParasite"/>
        </authorList>
    </citation>
    <scope>IDENTIFICATION</scope>
</reference>
<proteinExistence type="predicted"/>
<feature type="region of interest" description="Disordered" evidence="1">
    <location>
        <begin position="37"/>
        <end position="67"/>
    </location>
</feature>
<reference evidence="2" key="2">
    <citation type="submission" date="2014-05" db="EMBL/GenBank/DDBJ databases">
        <title>The genome and life-stage specific transcriptomes of Globodera pallida elucidate key aspects of plant parasitism by a cyst nematode.</title>
        <authorList>
            <person name="Cotton J.A."/>
            <person name="Lilley C.J."/>
            <person name="Jones L.M."/>
            <person name="Kikuchi T."/>
            <person name="Reid A.J."/>
            <person name="Thorpe P."/>
            <person name="Tsai I.J."/>
            <person name="Beasley H."/>
            <person name="Blok V."/>
            <person name="Cock P.J.A."/>
            <person name="Van den Akker S.E."/>
            <person name="Holroyd N."/>
            <person name="Hunt M."/>
            <person name="Mantelin S."/>
            <person name="Naghra H."/>
            <person name="Pain A."/>
            <person name="Palomares-Rius J.E."/>
            <person name="Zarowiecki M."/>
            <person name="Berriman M."/>
            <person name="Jones J.T."/>
            <person name="Urwin P.E."/>
        </authorList>
    </citation>
    <scope>NUCLEOTIDE SEQUENCE [LARGE SCALE GENOMIC DNA]</scope>
    <source>
        <strain evidence="2">Lindley</strain>
    </source>
</reference>
<dbReference type="Proteomes" id="UP000050741">
    <property type="component" value="Unassembled WGS sequence"/>
</dbReference>
<feature type="compositionally biased region" description="Acidic residues" evidence="1">
    <location>
        <begin position="37"/>
        <end position="48"/>
    </location>
</feature>
<evidence type="ECO:0000256" key="1">
    <source>
        <dbReference type="SAM" id="MobiDB-lite"/>
    </source>
</evidence>